<organism evidence="3 4">
    <name type="scientific">Arthrobacter parietis</name>
    <dbReference type="NCBI Taxonomy" id="271434"/>
    <lineage>
        <taxon>Bacteria</taxon>
        <taxon>Bacillati</taxon>
        <taxon>Actinomycetota</taxon>
        <taxon>Actinomycetes</taxon>
        <taxon>Micrococcales</taxon>
        <taxon>Micrococcaceae</taxon>
        <taxon>Arthrobacter</taxon>
    </lineage>
</organism>
<feature type="domain" description="VOC" evidence="2">
    <location>
        <begin position="154"/>
        <end position="273"/>
    </location>
</feature>
<dbReference type="PANTHER" id="PTHR36110:SF4">
    <property type="entry name" value="RING-CLEAVING DIOXYGENASE MHQA-RELATED"/>
    <property type="match status" value="1"/>
</dbReference>
<keyword evidence="4" id="KW-1185">Reference proteome</keyword>
<evidence type="ECO:0000256" key="1">
    <source>
        <dbReference type="SAM" id="MobiDB-lite"/>
    </source>
</evidence>
<evidence type="ECO:0000259" key="2">
    <source>
        <dbReference type="PROSITE" id="PS51819"/>
    </source>
</evidence>
<evidence type="ECO:0000313" key="3">
    <source>
        <dbReference type="EMBL" id="GAA2173617.1"/>
    </source>
</evidence>
<dbReference type="InterPro" id="IPR037523">
    <property type="entry name" value="VOC_core"/>
</dbReference>
<dbReference type="Proteomes" id="UP001500974">
    <property type="component" value="Unassembled WGS sequence"/>
</dbReference>
<evidence type="ECO:0000313" key="4">
    <source>
        <dbReference type="Proteomes" id="UP001500974"/>
    </source>
</evidence>
<dbReference type="CDD" id="cd08347">
    <property type="entry name" value="PcpA_C_like"/>
    <property type="match status" value="1"/>
</dbReference>
<dbReference type="Pfam" id="PF00903">
    <property type="entry name" value="Glyoxalase"/>
    <property type="match status" value="2"/>
</dbReference>
<dbReference type="PROSITE" id="PS51819">
    <property type="entry name" value="VOC"/>
    <property type="match status" value="2"/>
</dbReference>
<accession>A0ABN3AQU7</accession>
<dbReference type="EMBL" id="BAAAON010000001">
    <property type="protein sequence ID" value="GAA2173617.1"/>
    <property type="molecule type" value="Genomic_DNA"/>
</dbReference>
<dbReference type="SUPFAM" id="SSF54593">
    <property type="entry name" value="Glyoxalase/Bleomycin resistance protein/Dihydroxybiphenyl dioxygenase"/>
    <property type="match status" value="1"/>
</dbReference>
<keyword evidence="3" id="KW-0560">Oxidoreductase</keyword>
<protein>
    <submittedName>
        <fullName evidence="3">Ring-cleaving dioxygenase</fullName>
    </submittedName>
</protein>
<dbReference type="RefSeq" id="WP_346027615.1">
    <property type="nucleotide sequence ID" value="NZ_BAAAON010000001.1"/>
</dbReference>
<dbReference type="InterPro" id="IPR029068">
    <property type="entry name" value="Glyas_Bleomycin-R_OHBP_Dase"/>
</dbReference>
<name>A0ABN3AQU7_9MICC</name>
<dbReference type="PANTHER" id="PTHR36110">
    <property type="entry name" value="RING-CLEAVING DIOXYGENASE MHQE-RELATED"/>
    <property type="match status" value="1"/>
</dbReference>
<feature type="domain" description="VOC" evidence="2">
    <location>
        <begin position="7"/>
        <end position="132"/>
    </location>
</feature>
<proteinExistence type="predicted"/>
<dbReference type="InterPro" id="IPR052537">
    <property type="entry name" value="Extradiol_RC_dioxygenase"/>
</dbReference>
<dbReference type="Gene3D" id="3.10.180.10">
    <property type="entry name" value="2,3-Dihydroxybiphenyl 1,2-Dioxygenase, domain 1"/>
    <property type="match status" value="2"/>
</dbReference>
<comment type="caution">
    <text evidence="3">The sequence shown here is derived from an EMBL/GenBank/DDBJ whole genome shotgun (WGS) entry which is preliminary data.</text>
</comment>
<keyword evidence="3" id="KW-0223">Dioxygenase</keyword>
<reference evidence="3 4" key="1">
    <citation type="journal article" date="2019" name="Int. J. Syst. Evol. Microbiol.">
        <title>The Global Catalogue of Microorganisms (GCM) 10K type strain sequencing project: providing services to taxonomists for standard genome sequencing and annotation.</title>
        <authorList>
            <consortium name="The Broad Institute Genomics Platform"/>
            <consortium name="The Broad Institute Genome Sequencing Center for Infectious Disease"/>
            <person name="Wu L."/>
            <person name="Ma J."/>
        </authorList>
    </citation>
    <scope>NUCLEOTIDE SEQUENCE [LARGE SCALE GENOMIC DNA]</scope>
    <source>
        <strain evidence="3 4">JCM 14917</strain>
    </source>
</reference>
<dbReference type="GO" id="GO:0051213">
    <property type="term" value="F:dioxygenase activity"/>
    <property type="evidence" value="ECO:0007669"/>
    <property type="project" value="UniProtKB-KW"/>
</dbReference>
<feature type="region of interest" description="Disordered" evidence="1">
    <location>
        <begin position="314"/>
        <end position="339"/>
    </location>
</feature>
<gene>
    <name evidence="3" type="ORF">GCM10009784_08610</name>
</gene>
<sequence>MTAHTTGLHHVTAIAGDPQANIDFYIRGLGLRLVKKTVNFDDPSTYHLYYGDDAGRPGSLMTFFPWGQVAPGRIGSGQSTTTAFSVPEGSLGWWQNHFRHLGVESSISRTSADEERLSLRDPDGLQLDLVASSTSDPRNPWDSSFVPAEHAVRGQHSSVLTVTDPEHTLRVLTEDLGLRISDEAPGRTRLQAGVGGPGNIVDVLADPAGPYGLVAGGTVHHIAFRVPDKATQELWRQDLVERGFAVTAILDRQYFTSIYFREPGGVLFEIATDTPGFNVDEPLLELGRSLKLPPWLEPSREDIEASVARIEVPEDNNTLAEGEASDAATVPSGQPGGVA</sequence>
<dbReference type="InterPro" id="IPR004360">
    <property type="entry name" value="Glyas_Fos-R_dOase_dom"/>
</dbReference>